<name>C6HE71_AJECH</name>
<dbReference type="AlphaFoldDB" id="C6HE71"/>
<sequence>MIDVLVVNALGSRKIILLGVIRRMVEVCAFPLESGYSKLHSARAAGTGESEGGFDKVDAALACKLIPDDNNNEELSDWSPRPRLLWLGSSKSSQGDVGAIVAAVAFGA</sequence>
<dbReference type="HOGENOM" id="CLU_2196175_0_0_1"/>
<gene>
    <name evidence="1" type="ORF">HCDG_04502</name>
</gene>
<dbReference type="VEuPathDB" id="FungiDB:HCDG_04502"/>
<reference evidence="2" key="1">
    <citation type="submission" date="2009-05" db="EMBL/GenBank/DDBJ databases">
        <title>The genome sequence of Ajellomyces capsulatus strain H143.</title>
        <authorList>
            <person name="Champion M."/>
            <person name="Cuomo C.A."/>
            <person name="Ma L.-J."/>
            <person name="Henn M.R."/>
            <person name="Sil A."/>
            <person name="Goldman B."/>
            <person name="Young S.K."/>
            <person name="Kodira C.D."/>
            <person name="Zeng Q."/>
            <person name="Koehrsen M."/>
            <person name="Alvarado L."/>
            <person name="Berlin A.M."/>
            <person name="Borenstein D."/>
            <person name="Chen Z."/>
            <person name="Engels R."/>
            <person name="Freedman E."/>
            <person name="Gellesch M."/>
            <person name="Goldberg J."/>
            <person name="Griggs A."/>
            <person name="Gujja S."/>
            <person name="Heiman D.I."/>
            <person name="Hepburn T.A."/>
            <person name="Howarth C."/>
            <person name="Jen D."/>
            <person name="Larson L."/>
            <person name="Lewis B."/>
            <person name="Mehta T."/>
            <person name="Park D."/>
            <person name="Pearson M."/>
            <person name="Roberts A."/>
            <person name="Saif S."/>
            <person name="Shea T.D."/>
            <person name="Shenoy N."/>
            <person name="Sisk P."/>
            <person name="Stolte C."/>
            <person name="Sykes S."/>
            <person name="Walk T."/>
            <person name="White J."/>
            <person name="Yandava C."/>
            <person name="Klein B."/>
            <person name="McEwen J.G."/>
            <person name="Puccia R."/>
            <person name="Goldman G.H."/>
            <person name="Felipe M.S."/>
            <person name="Nino-Vega G."/>
            <person name="San-Blas G."/>
            <person name="Taylor J.W."/>
            <person name="Mendoza L."/>
            <person name="Galagan J.E."/>
            <person name="Nusbaum C."/>
            <person name="Birren B.W."/>
        </authorList>
    </citation>
    <scope>NUCLEOTIDE SEQUENCE [LARGE SCALE GENOMIC DNA]</scope>
    <source>
        <strain evidence="2">H143</strain>
    </source>
</reference>
<evidence type="ECO:0000313" key="1">
    <source>
        <dbReference type="EMBL" id="EER41855.1"/>
    </source>
</evidence>
<dbReference type="Proteomes" id="UP000002624">
    <property type="component" value="Unassembled WGS sequence"/>
</dbReference>
<protein>
    <submittedName>
        <fullName evidence="1">Uncharacterized protein</fullName>
    </submittedName>
</protein>
<evidence type="ECO:0000313" key="2">
    <source>
        <dbReference type="Proteomes" id="UP000002624"/>
    </source>
</evidence>
<organism evidence="1 2">
    <name type="scientific">Ajellomyces capsulatus (strain H143)</name>
    <name type="common">Darling's disease fungus</name>
    <name type="synonym">Histoplasma capsulatum</name>
    <dbReference type="NCBI Taxonomy" id="544712"/>
    <lineage>
        <taxon>Eukaryota</taxon>
        <taxon>Fungi</taxon>
        <taxon>Dikarya</taxon>
        <taxon>Ascomycota</taxon>
        <taxon>Pezizomycotina</taxon>
        <taxon>Eurotiomycetes</taxon>
        <taxon>Eurotiomycetidae</taxon>
        <taxon>Onygenales</taxon>
        <taxon>Ajellomycetaceae</taxon>
        <taxon>Histoplasma</taxon>
    </lineage>
</organism>
<accession>C6HE71</accession>
<proteinExistence type="predicted"/>
<dbReference type="EMBL" id="GG692423">
    <property type="protein sequence ID" value="EER41855.1"/>
    <property type="molecule type" value="Genomic_DNA"/>
</dbReference>